<dbReference type="InterPro" id="IPR001223">
    <property type="entry name" value="Glyco_hydro18_cat"/>
</dbReference>
<dbReference type="Pfam" id="PF06347">
    <property type="entry name" value="SH3_4"/>
    <property type="match status" value="1"/>
</dbReference>
<dbReference type="SUPFAM" id="SSF51445">
    <property type="entry name" value="(Trans)glycosidases"/>
    <property type="match status" value="1"/>
</dbReference>
<evidence type="ECO:0000313" key="8">
    <source>
        <dbReference type="Proteomes" id="UP000318102"/>
    </source>
</evidence>
<dbReference type="Gene3D" id="3.10.50.10">
    <property type="match status" value="1"/>
</dbReference>
<dbReference type="SUPFAM" id="SSF55383">
    <property type="entry name" value="Copper amine oxidase, domain N"/>
    <property type="match status" value="1"/>
</dbReference>
<keyword evidence="5" id="KW-0472">Membrane</keyword>
<feature type="transmembrane region" description="Helical" evidence="5">
    <location>
        <begin position="26"/>
        <end position="44"/>
    </location>
</feature>
<accession>A0A559IGD3</accession>
<dbReference type="InterPro" id="IPR011583">
    <property type="entry name" value="Chitinase_II/V-like_cat"/>
</dbReference>
<evidence type="ECO:0000313" key="7">
    <source>
        <dbReference type="EMBL" id="TVX86725.1"/>
    </source>
</evidence>
<dbReference type="InterPro" id="IPR036582">
    <property type="entry name" value="Mao_N_sf"/>
</dbReference>
<protein>
    <submittedName>
        <fullName evidence="7">Glycoside hydrolase</fullName>
    </submittedName>
</protein>
<dbReference type="EMBL" id="VNJK01000005">
    <property type="protein sequence ID" value="TVX86725.1"/>
    <property type="molecule type" value="Genomic_DNA"/>
</dbReference>
<dbReference type="Gene3D" id="3.20.20.80">
    <property type="entry name" value="Glycosidases"/>
    <property type="match status" value="1"/>
</dbReference>
<dbReference type="PROSITE" id="PS01095">
    <property type="entry name" value="GH18_1"/>
    <property type="match status" value="1"/>
</dbReference>
<comment type="caution">
    <text evidence="7">The sequence shown here is derived from an EMBL/GenBank/DDBJ whole genome shotgun (WGS) entry which is preliminary data.</text>
</comment>
<organism evidence="7 8">
    <name type="scientific">Paenibacillus agilis</name>
    <dbReference type="NCBI Taxonomy" id="3020863"/>
    <lineage>
        <taxon>Bacteria</taxon>
        <taxon>Bacillati</taxon>
        <taxon>Bacillota</taxon>
        <taxon>Bacilli</taxon>
        <taxon>Bacillales</taxon>
        <taxon>Paenibacillaceae</taxon>
        <taxon>Paenibacillus</taxon>
    </lineage>
</organism>
<dbReference type="GO" id="GO:0008061">
    <property type="term" value="F:chitin binding"/>
    <property type="evidence" value="ECO:0007669"/>
    <property type="project" value="InterPro"/>
</dbReference>
<feature type="domain" description="GH18" evidence="6">
    <location>
        <begin position="268"/>
        <end position="581"/>
    </location>
</feature>
<gene>
    <name evidence="7" type="ORF">FPZ44_22625</name>
</gene>
<sequence length="581" mass="65846">MRRDNRNNQYSKYAARSSRRSKRGGCLFVLIGLTILLFSLWQGWKAWSPNEEYPKLKPSITQPITWNGEYTKYGARGKGEQLLLPLTAIQERIMPQAIYEEKSELVILTNDHHVATVSIDDGTGTWNGKSYNWGVAAERVKDEVYVPYTILKQLGVVDVREYSDNDVVHVMLPGQKLQLANIVAGNHSNDSNVSVKLREGADDNAPIAADLKDSTQVYVWKSEGNWSRIQDDQGRIGYIKQDELVMGEQSTIPNIPAVKLPEFVEKQTPVALAWEAVYSRNPDPAKLPQMPGINVISPTWFSIADGSGKIDNKADKRLVEWAHSQQKYVWGLFSNSFDPERTTEALATYKNRSYMTEQLLAFVKQYDLDGINIDFENVNVKDRDQLTQFVRELTPLLRKEGIVVSIDVTAKSGSGNWSRFLDRAELGRSVDYMIVMAYDEHWAASPKAGSVASLPWSREAVTRIMEEDGVPAKKMVLGMPLYTRIWTETHENGEVKVSSKALGMKSTEEWMKEHRAKPVYSESTGQNYAEVSEGNVKYRVWLEDETSIKARLKMAKELNLAGFGVWVRSLGNEKAWELLQY</sequence>
<dbReference type="PROSITE" id="PS51910">
    <property type="entry name" value="GH18_2"/>
    <property type="match status" value="1"/>
</dbReference>
<dbReference type="InterPro" id="IPR017853">
    <property type="entry name" value="GH"/>
</dbReference>
<dbReference type="SMART" id="SM00636">
    <property type="entry name" value="Glyco_18"/>
    <property type="match status" value="1"/>
</dbReference>
<keyword evidence="1 3" id="KW-0378">Hydrolase</keyword>
<dbReference type="AlphaFoldDB" id="A0A559IGD3"/>
<name>A0A559IGD3_9BACL</name>
<dbReference type="InterPro" id="IPR029070">
    <property type="entry name" value="Chitinase_insertion_sf"/>
</dbReference>
<dbReference type="Gene3D" id="3.30.457.10">
    <property type="entry name" value="Copper amine oxidase-like, N-terminal domain"/>
    <property type="match status" value="1"/>
</dbReference>
<dbReference type="Gene3D" id="2.30.30.40">
    <property type="entry name" value="SH3 Domains"/>
    <property type="match status" value="1"/>
</dbReference>
<keyword evidence="8" id="KW-1185">Reference proteome</keyword>
<dbReference type="GO" id="GO:0005975">
    <property type="term" value="P:carbohydrate metabolic process"/>
    <property type="evidence" value="ECO:0007669"/>
    <property type="project" value="InterPro"/>
</dbReference>
<dbReference type="Pfam" id="PF00704">
    <property type="entry name" value="Glyco_hydro_18"/>
    <property type="match status" value="1"/>
</dbReference>
<dbReference type="InterPro" id="IPR010466">
    <property type="entry name" value="DUF1058"/>
</dbReference>
<dbReference type="InterPro" id="IPR001579">
    <property type="entry name" value="Glyco_hydro_18_chit_AS"/>
</dbReference>
<evidence type="ECO:0000259" key="6">
    <source>
        <dbReference type="PROSITE" id="PS51910"/>
    </source>
</evidence>
<dbReference type="GO" id="GO:0004553">
    <property type="term" value="F:hydrolase activity, hydrolyzing O-glycosyl compounds"/>
    <property type="evidence" value="ECO:0007669"/>
    <property type="project" value="InterPro"/>
</dbReference>
<dbReference type="RefSeq" id="WP_144994258.1">
    <property type="nucleotide sequence ID" value="NZ_VNJK01000005.1"/>
</dbReference>
<evidence type="ECO:0000256" key="5">
    <source>
        <dbReference type="SAM" id="Phobius"/>
    </source>
</evidence>
<comment type="similarity">
    <text evidence="4">Belongs to the glycosyl hydrolase 18 family.</text>
</comment>
<dbReference type="OrthoDB" id="9775889at2"/>
<proteinExistence type="inferred from homology"/>
<evidence type="ECO:0000256" key="3">
    <source>
        <dbReference type="RuleBase" id="RU000489"/>
    </source>
</evidence>
<keyword evidence="5" id="KW-1133">Transmembrane helix</keyword>
<keyword evidence="2 3" id="KW-0326">Glycosidase</keyword>
<dbReference type="Proteomes" id="UP000318102">
    <property type="component" value="Unassembled WGS sequence"/>
</dbReference>
<evidence type="ECO:0000256" key="1">
    <source>
        <dbReference type="ARBA" id="ARBA00022801"/>
    </source>
</evidence>
<evidence type="ECO:0000256" key="4">
    <source>
        <dbReference type="RuleBase" id="RU004453"/>
    </source>
</evidence>
<keyword evidence="5" id="KW-0812">Transmembrane</keyword>
<reference evidence="7 8" key="1">
    <citation type="submission" date="2019-07" db="EMBL/GenBank/DDBJ databases">
        <authorList>
            <person name="Kim J."/>
        </authorList>
    </citation>
    <scope>NUCLEOTIDE SEQUENCE [LARGE SCALE GENOMIC DNA]</scope>
    <source>
        <strain evidence="7 8">N4</strain>
    </source>
</reference>
<evidence type="ECO:0000256" key="2">
    <source>
        <dbReference type="ARBA" id="ARBA00023295"/>
    </source>
</evidence>
<dbReference type="PANTHER" id="PTHR46066">
    <property type="entry name" value="CHITINASE DOMAIN-CONTAINING PROTEIN 1 FAMILY MEMBER"/>
    <property type="match status" value="1"/>
</dbReference>
<dbReference type="PANTHER" id="PTHR46066:SF2">
    <property type="entry name" value="CHITINASE DOMAIN-CONTAINING PROTEIN 1"/>
    <property type="match status" value="1"/>
</dbReference>